<feature type="region of interest" description="Disordered" evidence="1">
    <location>
        <begin position="1"/>
        <end position="51"/>
    </location>
</feature>
<feature type="compositionally biased region" description="Basic and acidic residues" evidence="1">
    <location>
        <begin position="1"/>
        <end position="21"/>
    </location>
</feature>
<protein>
    <submittedName>
        <fullName evidence="2">Uncharacterized protein</fullName>
    </submittedName>
</protein>
<gene>
    <name evidence="2" type="ordered locus">Halxa_0038</name>
</gene>
<feature type="compositionally biased region" description="Basic and acidic residues" evidence="1">
    <location>
        <begin position="31"/>
        <end position="44"/>
    </location>
</feature>
<name>F8DEK4_HALXS</name>
<dbReference type="HOGENOM" id="CLU_2271005_0_0_2"/>
<dbReference type="Proteomes" id="UP000006794">
    <property type="component" value="Plasmid pHALXA02"/>
</dbReference>
<organism evidence="2 3">
    <name type="scientific">Halopiger xanaduensis (strain DSM 18323 / JCM 14033 / SH-6)</name>
    <dbReference type="NCBI Taxonomy" id="797210"/>
    <lineage>
        <taxon>Archaea</taxon>
        <taxon>Methanobacteriati</taxon>
        <taxon>Methanobacteriota</taxon>
        <taxon>Stenosarchaea group</taxon>
        <taxon>Halobacteria</taxon>
        <taxon>Halobacteriales</taxon>
        <taxon>Natrialbaceae</taxon>
        <taxon>Halopiger</taxon>
    </lineage>
</organism>
<proteinExistence type="predicted"/>
<accession>F8DEK4</accession>
<evidence type="ECO:0000313" key="2">
    <source>
        <dbReference type="EMBL" id="AEH39291.1"/>
    </source>
</evidence>
<dbReference type="AlphaFoldDB" id="F8DEK4"/>
<reference evidence="3" key="1">
    <citation type="journal article" date="2012" name="Stand. Genomic Sci.">
        <title>Complete genome sequence of Halopiger xanaduensis type strain (SH-6(T)).</title>
        <authorList>
            <person name="Anderson I."/>
            <person name="Tindall B.J."/>
            <person name="Rohde M."/>
            <person name="Lucas S."/>
            <person name="Han J."/>
            <person name="Lapidus A."/>
            <person name="Cheng J.F."/>
            <person name="Goodwin L."/>
            <person name="Pitluck S."/>
            <person name="Peters L."/>
            <person name="Pati A."/>
            <person name="Mikhailova N."/>
            <person name="Pagani I."/>
            <person name="Teshima H."/>
            <person name="Han C."/>
            <person name="Tapia R."/>
            <person name="Land M."/>
            <person name="Woyke T."/>
            <person name="Klenk H.P."/>
            <person name="Kyrpides N."/>
            <person name="Ivanova N."/>
        </authorList>
    </citation>
    <scope>NUCLEOTIDE SEQUENCE [LARGE SCALE GENOMIC DNA]</scope>
    <source>
        <strain evidence="3">DSM 18323 / JCM 14033 / SH-6</strain>
        <plasmid evidence="3">Plasmid pHALXA02</plasmid>
    </source>
</reference>
<keyword evidence="3" id="KW-1185">Reference proteome</keyword>
<dbReference type="eggNOG" id="ENOG502N66A">
    <property type="taxonomic scope" value="Archaea"/>
</dbReference>
<evidence type="ECO:0000313" key="3">
    <source>
        <dbReference type="Proteomes" id="UP000006794"/>
    </source>
</evidence>
<dbReference type="KEGG" id="hxa:Halxa_0038"/>
<evidence type="ECO:0000256" key="1">
    <source>
        <dbReference type="SAM" id="MobiDB-lite"/>
    </source>
</evidence>
<dbReference type="EMBL" id="CP002841">
    <property type="protein sequence ID" value="AEH39291.1"/>
    <property type="molecule type" value="Genomic_DNA"/>
</dbReference>
<geneLocation type="plasmid" evidence="2 3">
    <name>pHALXA02</name>
</geneLocation>
<keyword evidence="2" id="KW-0614">Plasmid</keyword>
<sequence length="102" mass="11232">MTGDERGPNPHDAPDFDRAVESDVSVPETKYGNRGDRPERHAADDGTPPIDDLHETLLEIRHTLQQLEAQLPEPLSLTVATNELDVTADAYARVGSDSRDRS</sequence>